<sequence>LDSNFDVVSKCFCSYLRSKQLHRPFPLKLFTDCVLSYKERLIQSQSQLKSLLTSNPDLIPFYGSNVTETQRKIEGTIVKTLSLAIDVQIHLENLLLFLSEDFCDEVSNEELLFEFNKVLNSLYFSLPMQLIWKLFARERAPVDILQGMLILTRKILKKGYSNSEIVECGATCWSKAISYPPILMDSKVRTVFRITIPLIINTLLRARNLGNLAAECDRYRDEEETLMLDSFDPRTFSLNLTQLTAYVLATGCLSFSNNTEDDLNSSFRKECETFWGLVLGNIFQIPGGNAETICLLLDDLHSQNINDCESDAGRVFPALMIVTTSLINGSELSNAENSNYETSELLIDALIPRLSVQQTSLLLSLPGFPYLLLLGKPSWNALTQKMQSNKTSESGTSENSEEERLSLSQIGGKKFALFIAEQFVSLPSKLEVPASTLFYQSDPFRINLLRMLTLVVRLDKVFLNRLCLGRFIETVVSLLTDSRCELSGNLLNLLRILNACLLMADENGVNQVTPHITERLSVTKASWLYARRPLLKMTNSLLMEEICVLGVLLMFGEGPNKLYSTITPFRNNENDGIYCASHFISILPIFTIPDVLLHSIRGRTVAMVSQRACCSAALLLLHAPNGLQMGPWPSYEESPKCDFYLKLQASLYSNLMDSTLKPFQILLSSLLGRMLKQGSQEALNVKAPRRGTLFGESIWNQLVLENLQLEEINEKDDLPYSISLLAFLAELLSSSPKLLITSLDAKLLQDLVVLYAQQPAHQISPRSPYAFLQNIVDVLSKNDAVTFLSSTSRKAIKEKLHVEGYAPQEPTLPSLGAYRRFLLPELSMTFR</sequence>
<reference evidence="1" key="1">
    <citation type="submission" date="2017-02" db="UniProtKB">
        <authorList>
            <consortium name="WormBaseParasite"/>
        </authorList>
    </citation>
    <scope>IDENTIFICATION</scope>
</reference>
<protein>
    <submittedName>
        <fullName evidence="1">Protein dopey-2</fullName>
    </submittedName>
</protein>
<dbReference type="WBParaSite" id="HDID_0000736001-mRNA-1">
    <property type="protein sequence ID" value="HDID_0000736001-mRNA-1"/>
    <property type="gene ID" value="HDID_0000736001"/>
</dbReference>
<accession>A0A0R3SQK4</accession>
<organism evidence="1">
    <name type="scientific">Hymenolepis diminuta</name>
    <name type="common">Rat tapeworm</name>
    <dbReference type="NCBI Taxonomy" id="6216"/>
    <lineage>
        <taxon>Eukaryota</taxon>
        <taxon>Metazoa</taxon>
        <taxon>Spiralia</taxon>
        <taxon>Lophotrochozoa</taxon>
        <taxon>Platyhelminthes</taxon>
        <taxon>Cestoda</taxon>
        <taxon>Eucestoda</taxon>
        <taxon>Cyclophyllidea</taxon>
        <taxon>Hymenolepididae</taxon>
        <taxon>Hymenolepis</taxon>
    </lineage>
</organism>
<evidence type="ECO:0000313" key="1">
    <source>
        <dbReference type="WBParaSite" id="HDID_0000736001-mRNA-1"/>
    </source>
</evidence>
<proteinExistence type="predicted"/>
<name>A0A0R3SQK4_HYMDI</name>
<dbReference type="AlphaFoldDB" id="A0A0R3SQK4"/>